<keyword evidence="2" id="KW-1185">Reference proteome</keyword>
<evidence type="ECO:0000313" key="1">
    <source>
        <dbReference type="EMBL" id="KAF2743071.1"/>
    </source>
</evidence>
<sequence>MAAVAVRRQNAALRSIEQIRCLHANFLYMYHHFPVDQDCQYLTHCHISTFITHHFNLVGSAIKSAPTAAYYSQLIPSLSAYFSSSIPSSVSVSVSSSVSSSVLSSLLSVSPTASLSTYRPRLLEALLPLW</sequence>
<dbReference type="Proteomes" id="UP000799440">
    <property type="component" value="Unassembled WGS sequence"/>
</dbReference>
<gene>
    <name evidence="1" type="ORF">M011DRAFT_250901</name>
</gene>
<accession>A0A6A6V178</accession>
<name>A0A6A6V178_9PLEO</name>
<dbReference type="EMBL" id="MU006601">
    <property type="protein sequence ID" value="KAF2743071.1"/>
    <property type="molecule type" value="Genomic_DNA"/>
</dbReference>
<reference evidence="1" key="1">
    <citation type="journal article" date="2020" name="Stud. Mycol.">
        <title>101 Dothideomycetes genomes: a test case for predicting lifestyles and emergence of pathogens.</title>
        <authorList>
            <person name="Haridas S."/>
            <person name="Albert R."/>
            <person name="Binder M."/>
            <person name="Bloem J."/>
            <person name="Labutti K."/>
            <person name="Salamov A."/>
            <person name="Andreopoulos B."/>
            <person name="Baker S."/>
            <person name="Barry K."/>
            <person name="Bills G."/>
            <person name="Bluhm B."/>
            <person name="Cannon C."/>
            <person name="Castanera R."/>
            <person name="Culley D."/>
            <person name="Daum C."/>
            <person name="Ezra D."/>
            <person name="Gonzalez J."/>
            <person name="Henrissat B."/>
            <person name="Kuo A."/>
            <person name="Liang C."/>
            <person name="Lipzen A."/>
            <person name="Lutzoni F."/>
            <person name="Magnuson J."/>
            <person name="Mondo S."/>
            <person name="Nolan M."/>
            <person name="Ohm R."/>
            <person name="Pangilinan J."/>
            <person name="Park H.-J."/>
            <person name="Ramirez L."/>
            <person name="Alfaro M."/>
            <person name="Sun H."/>
            <person name="Tritt A."/>
            <person name="Yoshinaga Y."/>
            <person name="Zwiers L.-H."/>
            <person name="Turgeon B."/>
            <person name="Goodwin S."/>
            <person name="Spatafora J."/>
            <person name="Crous P."/>
            <person name="Grigoriev I."/>
        </authorList>
    </citation>
    <scope>NUCLEOTIDE SEQUENCE</scope>
    <source>
        <strain evidence="1">CBS 119925</strain>
    </source>
</reference>
<evidence type="ECO:0000313" key="2">
    <source>
        <dbReference type="Proteomes" id="UP000799440"/>
    </source>
</evidence>
<dbReference type="AlphaFoldDB" id="A0A6A6V178"/>
<protein>
    <submittedName>
        <fullName evidence="1">Uncharacterized protein</fullName>
    </submittedName>
</protein>
<organism evidence="1 2">
    <name type="scientific">Sporormia fimetaria CBS 119925</name>
    <dbReference type="NCBI Taxonomy" id="1340428"/>
    <lineage>
        <taxon>Eukaryota</taxon>
        <taxon>Fungi</taxon>
        <taxon>Dikarya</taxon>
        <taxon>Ascomycota</taxon>
        <taxon>Pezizomycotina</taxon>
        <taxon>Dothideomycetes</taxon>
        <taxon>Pleosporomycetidae</taxon>
        <taxon>Pleosporales</taxon>
        <taxon>Sporormiaceae</taxon>
        <taxon>Sporormia</taxon>
    </lineage>
</organism>
<proteinExistence type="predicted"/>